<dbReference type="AlphaFoldDB" id="A0AA86UA56"/>
<name>A0AA86UA56_9EUKA</name>
<keyword evidence="4" id="KW-1185">Reference proteome</keyword>
<reference evidence="3 4" key="2">
    <citation type="submission" date="2024-07" db="EMBL/GenBank/DDBJ databases">
        <authorList>
            <person name="Akdeniz Z."/>
        </authorList>
    </citation>
    <scope>NUCLEOTIDE SEQUENCE [LARGE SCALE GENOMIC DNA]</scope>
</reference>
<gene>
    <name evidence="2" type="ORF">HINF_LOCUS37140</name>
    <name evidence="3" type="ORF">HINF_LOCUS66849</name>
</gene>
<proteinExistence type="predicted"/>
<evidence type="ECO:0000256" key="1">
    <source>
        <dbReference type="SAM" id="Phobius"/>
    </source>
</evidence>
<evidence type="ECO:0000313" key="2">
    <source>
        <dbReference type="EMBL" id="CAI9949495.1"/>
    </source>
</evidence>
<dbReference type="EMBL" id="CAXDID020000455">
    <property type="protein sequence ID" value="CAL6093227.1"/>
    <property type="molecule type" value="Genomic_DNA"/>
</dbReference>
<accession>A0AA86UA56</accession>
<sequence>MLQLLYSIQTSVSSSFSECFSAKSYINGNSVTNQLNLHLLPFERLDKITSENLCKMYLPGKVVVAQIHYDDMSFPRPGDAEVNFLYQFNQEIVVSFTLTPADYLHIMDKQNAMYELWYDVNLVKVNNSVNTIEHTKYNGTNCFQKVEILYTIYGDIDIKVAPNSCSVAIDPNLQVYLEFQEGLLNNQLPVYPCASNCAPNEYQASSTDFSQITLYRVKQSPSIASALQSFYSHFVENRNISITFNLKFDSNGLYSVISRPLDKFLANDTLGCLTNDVHLVLASTLNPNNYFMQFRDSLTNKMTCDTLAATSVNIDVQIWDANSKTRLQKTFDIADFNEEIGVTFETSAELKQLRQNFDATITKTIIAVSYQDIEGKIIWEIVTYEQAYIGCVSRATLHLHNDKNCLEYTFDSHPRCTVQKLASSDKNTLGIFYTEFGKTHSLGFYRFHYPIDYTQLQQTICFVCDEFITDITYAKSTCKDNQEFTKQKLKTAQVGFGIISAYESIILKTVVAEYQTVFLPLIISTIIMAVVMIVTISGYLIQIKHQG</sequence>
<protein>
    <submittedName>
        <fullName evidence="2">Uncharacterized protein</fullName>
    </submittedName>
</protein>
<feature type="transmembrane region" description="Helical" evidence="1">
    <location>
        <begin position="517"/>
        <end position="541"/>
    </location>
</feature>
<keyword evidence="1" id="KW-1133">Transmembrane helix</keyword>
<keyword evidence="1" id="KW-0812">Transmembrane</keyword>
<organism evidence="2">
    <name type="scientific">Hexamita inflata</name>
    <dbReference type="NCBI Taxonomy" id="28002"/>
    <lineage>
        <taxon>Eukaryota</taxon>
        <taxon>Metamonada</taxon>
        <taxon>Diplomonadida</taxon>
        <taxon>Hexamitidae</taxon>
        <taxon>Hexamitinae</taxon>
        <taxon>Hexamita</taxon>
    </lineage>
</organism>
<dbReference type="EMBL" id="CATOUU010000799">
    <property type="protein sequence ID" value="CAI9949495.1"/>
    <property type="molecule type" value="Genomic_DNA"/>
</dbReference>
<reference evidence="2" key="1">
    <citation type="submission" date="2023-06" db="EMBL/GenBank/DDBJ databases">
        <authorList>
            <person name="Kurt Z."/>
        </authorList>
    </citation>
    <scope>NUCLEOTIDE SEQUENCE</scope>
</reference>
<dbReference type="Proteomes" id="UP001642409">
    <property type="component" value="Unassembled WGS sequence"/>
</dbReference>
<evidence type="ECO:0000313" key="4">
    <source>
        <dbReference type="Proteomes" id="UP001642409"/>
    </source>
</evidence>
<comment type="caution">
    <text evidence="2">The sequence shown here is derived from an EMBL/GenBank/DDBJ whole genome shotgun (WGS) entry which is preliminary data.</text>
</comment>
<keyword evidence="1" id="KW-0472">Membrane</keyword>
<evidence type="ECO:0000313" key="3">
    <source>
        <dbReference type="EMBL" id="CAL6093227.1"/>
    </source>
</evidence>